<accession>A0A7W8DW11</accession>
<dbReference type="EMBL" id="JACHIK010000009">
    <property type="protein sequence ID" value="MBB5043506.1"/>
    <property type="molecule type" value="Genomic_DNA"/>
</dbReference>
<protein>
    <submittedName>
        <fullName evidence="1">Uncharacterized protein</fullName>
    </submittedName>
</protein>
<gene>
    <name evidence="1" type="ORF">HNQ66_002912</name>
</gene>
<dbReference type="Proteomes" id="UP000535406">
    <property type="component" value="Unassembled WGS sequence"/>
</dbReference>
<comment type="caution">
    <text evidence="1">The sequence shown here is derived from an EMBL/GenBank/DDBJ whole genome shotgun (WGS) entry which is preliminary data.</text>
</comment>
<evidence type="ECO:0000313" key="1">
    <source>
        <dbReference type="EMBL" id="MBB5043506.1"/>
    </source>
</evidence>
<sequence length="71" mass="7655">MFAFTETSPSGTGRPESVFISWLLWQPRGADLAVEALKEVQKLARCRNADPDIARLKALFASLAGADGPAH</sequence>
<keyword evidence="2" id="KW-1185">Reference proteome</keyword>
<dbReference type="RefSeq" id="WP_184144873.1">
    <property type="nucleotide sequence ID" value="NZ_JACHIK010000009.1"/>
</dbReference>
<dbReference type="AlphaFoldDB" id="A0A7W8DW11"/>
<organism evidence="1 2">
    <name type="scientific">Shinella fusca</name>
    <dbReference type="NCBI Taxonomy" id="544480"/>
    <lineage>
        <taxon>Bacteria</taxon>
        <taxon>Pseudomonadati</taxon>
        <taxon>Pseudomonadota</taxon>
        <taxon>Alphaproteobacteria</taxon>
        <taxon>Hyphomicrobiales</taxon>
        <taxon>Rhizobiaceae</taxon>
        <taxon>Shinella</taxon>
    </lineage>
</organism>
<proteinExistence type="predicted"/>
<evidence type="ECO:0000313" key="2">
    <source>
        <dbReference type="Proteomes" id="UP000535406"/>
    </source>
</evidence>
<reference evidence="1 2" key="1">
    <citation type="submission" date="2020-08" db="EMBL/GenBank/DDBJ databases">
        <title>Genomic Encyclopedia of Type Strains, Phase IV (KMG-IV): sequencing the most valuable type-strain genomes for metagenomic binning, comparative biology and taxonomic classification.</title>
        <authorList>
            <person name="Goeker M."/>
        </authorList>
    </citation>
    <scope>NUCLEOTIDE SEQUENCE [LARGE SCALE GENOMIC DNA]</scope>
    <source>
        <strain evidence="1 2">DSM 21319</strain>
    </source>
</reference>
<name>A0A7W8DW11_9HYPH</name>